<dbReference type="GO" id="GO:0009543">
    <property type="term" value="C:chloroplast thylakoid lumen"/>
    <property type="evidence" value="ECO:0007669"/>
    <property type="project" value="UniProtKB-SubCell"/>
</dbReference>
<dbReference type="InterPro" id="IPR013766">
    <property type="entry name" value="Thioredoxin_domain"/>
</dbReference>
<dbReference type="CDD" id="cd03017">
    <property type="entry name" value="PRX_BCP"/>
    <property type="match status" value="1"/>
</dbReference>
<dbReference type="SUPFAM" id="SSF52833">
    <property type="entry name" value="Thioredoxin-like"/>
    <property type="match status" value="1"/>
</dbReference>
<accession>A0A250XJQ9</accession>
<keyword evidence="3" id="KW-0150">Chloroplast</keyword>
<dbReference type="InterPro" id="IPR000866">
    <property type="entry name" value="AhpC/TSA"/>
</dbReference>
<organism evidence="18 19">
    <name type="scientific">Chlamydomonas eustigma</name>
    <dbReference type="NCBI Taxonomy" id="1157962"/>
    <lineage>
        <taxon>Eukaryota</taxon>
        <taxon>Viridiplantae</taxon>
        <taxon>Chlorophyta</taxon>
        <taxon>core chlorophytes</taxon>
        <taxon>Chlorophyceae</taxon>
        <taxon>CS clade</taxon>
        <taxon>Chlamydomonadales</taxon>
        <taxon>Chlamydomonadaceae</taxon>
        <taxon>Chlamydomonas</taxon>
    </lineage>
</organism>
<keyword evidence="19" id="KW-1185">Reference proteome</keyword>
<evidence type="ECO:0000256" key="11">
    <source>
        <dbReference type="ARBA" id="ARBA00023284"/>
    </source>
</evidence>
<dbReference type="AlphaFoldDB" id="A0A250XJQ9"/>
<feature type="domain" description="Thioredoxin" evidence="17">
    <location>
        <begin position="55"/>
        <end position="207"/>
    </location>
</feature>
<comment type="caution">
    <text evidence="18">The sequence shown here is derived from an EMBL/GenBank/DDBJ whole genome shotgun (WGS) entry which is preliminary data.</text>
</comment>
<evidence type="ECO:0000256" key="12">
    <source>
        <dbReference type="ARBA" id="ARBA00032824"/>
    </source>
</evidence>
<evidence type="ECO:0000259" key="17">
    <source>
        <dbReference type="PROSITE" id="PS51352"/>
    </source>
</evidence>
<evidence type="ECO:0000256" key="8">
    <source>
        <dbReference type="ARBA" id="ARBA00023002"/>
    </source>
</evidence>
<keyword evidence="5" id="KW-0934">Plastid</keyword>
<keyword evidence="4" id="KW-0575">Peroxidase</keyword>
<keyword evidence="8" id="KW-0560">Oxidoreductase</keyword>
<dbReference type="EC" id="1.11.1.24" evidence="2"/>
<evidence type="ECO:0000256" key="14">
    <source>
        <dbReference type="ARBA" id="ARBA00042163"/>
    </source>
</evidence>
<evidence type="ECO:0000256" key="15">
    <source>
        <dbReference type="ARBA" id="ARBA00049091"/>
    </source>
</evidence>
<comment type="catalytic activity">
    <reaction evidence="15">
        <text>a hydroperoxide + [thioredoxin]-dithiol = an alcohol + [thioredoxin]-disulfide + H2O</text>
        <dbReference type="Rhea" id="RHEA:62620"/>
        <dbReference type="Rhea" id="RHEA-COMP:10698"/>
        <dbReference type="Rhea" id="RHEA-COMP:10700"/>
        <dbReference type="ChEBI" id="CHEBI:15377"/>
        <dbReference type="ChEBI" id="CHEBI:29950"/>
        <dbReference type="ChEBI" id="CHEBI:30879"/>
        <dbReference type="ChEBI" id="CHEBI:35924"/>
        <dbReference type="ChEBI" id="CHEBI:50058"/>
        <dbReference type="EC" id="1.11.1.24"/>
    </reaction>
</comment>
<keyword evidence="11" id="KW-0676">Redox-active center</keyword>
<dbReference type="EMBL" id="BEGY01000093">
    <property type="protein sequence ID" value="GAX83159.1"/>
    <property type="molecule type" value="Genomic_DNA"/>
</dbReference>
<dbReference type="PROSITE" id="PS51352">
    <property type="entry name" value="THIOREDOXIN_2"/>
    <property type="match status" value="1"/>
</dbReference>
<comment type="similarity">
    <text evidence="13">Belongs to the peroxiredoxin family. BCP/PrxQ subfamily.</text>
</comment>
<dbReference type="PANTHER" id="PTHR42801:SF4">
    <property type="entry name" value="AHPC_TSA FAMILY PROTEIN"/>
    <property type="match status" value="1"/>
</dbReference>
<dbReference type="GO" id="GO:0045454">
    <property type="term" value="P:cell redox homeostasis"/>
    <property type="evidence" value="ECO:0007669"/>
    <property type="project" value="TreeGrafter"/>
</dbReference>
<evidence type="ECO:0000256" key="9">
    <source>
        <dbReference type="ARBA" id="ARBA00023078"/>
    </source>
</evidence>
<dbReference type="OrthoDB" id="338622at2759"/>
<protein>
    <recommendedName>
        <fullName evidence="2">thioredoxin-dependent peroxiredoxin</fullName>
        <ecNumber evidence="2">1.11.1.24</ecNumber>
    </recommendedName>
    <alternativeName>
        <fullName evidence="12">Thioredoxin peroxidase</fullName>
    </alternativeName>
    <alternativeName>
        <fullName evidence="14">Thioredoxin-dependent peroxiredoxin Q</fullName>
    </alternativeName>
</protein>
<evidence type="ECO:0000256" key="7">
    <source>
        <dbReference type="ARBA" id="ARBA00022946"/>
    </source>
</evidence>
<evidence type="ECO:0000256" key="10">
    <source>
        <dbReference type="ARBA" id="ARBA00023157"/>
    </source>
</evidence>
<reference evidence="18 19" key="1">
    <citation type="submission" date="2017-08" db="EMBL/GenBank/DDBJ databases">
        <title>Acidophilic green algal genome provides insights into adaptation to an acidic environment.</title>
        <authorList>
            <person name="Hirooka S."/>
            <person name="Hirose Y."/>
            <person name="Kanesaki Y."/>
            <person name="Higuchi S."/>
            <person name="Fujiwara T."/>
            <person name="Onuma R."/>
            <person name="Era A."/>
            <person name="Ohbayashi R."/>
            <person name="Uzuka A."/>
            <person name="Nozaki H."/>
            <person name="Yoshikawa H."/>
            <person name="Miyagishima S.Y."/>
        </authorList>
    </citation>
    <scope>NUCLEOTIDE SEQUENCE [LARGE SCALE GENOMIC DNA]</scope>
    <source>
        <strain evidence="18 19">NIES-2499</strain>
    </source>
</reference>
<dbReference type="GO" id="GO:0034599">
    <property type="term" value="P:cellular response to oxidative stress"/>
    <property type="evidence" value="ECO:0007669"/>
    <property type="project" value="TreeGrafter"/>
</dbReference>
<evidence type="ECO:0000256" key="16">
    <source>
        <dbReference type="SAM" id="MobiDB-lite"/>
    </source>
</evidence>
<sequence length="207" mass="22592">MISSGMSSKLAGSGQDGRTFSRSIATPSVTLAKPEMNKNPLSISRRLSLVISAALKVGDRMDDYSDYFRILRTNEGNSLSLSSFKGKSPVVLFFYPKAATPGCTKEACKFRDEFDRFKSAGAEVFGISSDSPEENDKFAKAQRLQYPLLTDPSSILRKTFGIPNDFLGLLPGRQTYVIDKNGKVVLCFNDALNVEGHVDAALKALMS</sequence>
<keyword evidence="7" id="KW-0809">Transit peptide</keyword>
<dbReference type="Pfam" id="PF00578">
    <property type="entry name" value="AhpC-TSA"/>
    <property type="match status" value="1"/>
</dbReference>
<dbReference type="InterPro" id="IPR050924">
    <property type="entry name" value="Peroxiredoxin_BCP/PrxQ"/>
</dbReference>
<dbReference type="PANTHER" id="PTHR42801">
    <property type="entry name" value="THIOREDOXIN-DEPENDENT PEROXIDE REDUCTASE"/>
    <property type="match status" value="1"/>
</dbReference>
<comment type="subcellular location">
    <subcellularLocation>
        <location evidence="1">Plastid</location>
        <location evidence="1">Chloroplast thylakoid lumen</location>
    </subcellularLocation>
</comment>
<feature type="region of interest" description="Disordered" evidence="16">
    <location>
        <begin position="1"/>
        <end position="21"/>
    </location>
</feature>
<keyword evidence="10" id="KW-1015">Disulfide bond</keyword>
<dbReference type="GO" id="GO:0008379">
    <property type="term" value="F:thioredoxin peroxidase activity"/>
    <property type="evidence" value="ECO:0007669"/>
    <property type="project" value="TreeGrafter"/>
</dbReference>
<evidence type="ECO:0000256" key="4">
    <source>
        <dbReference type="ARBA" id="ARBA00022559"/>
    </source>
</evidence>
<dbReference type="Gene3D" id="3.40.30.10">
    <property type="entry name" value="Glutaredoxin"/>
    <property type="match status" value="1"/>
</dbReference>
<dbReference type="InterPro" id="IPR036249">
    <property type="entry name" value="Thioredoxin-like_sf"/>
</dbReference>
<proteinExistence type="inferred from homology"/>
<name>A0A250XJQ9_9CHLO</name>
<keyword evidence="9" id="KW-0793">Thylakoid</keyword>
<keyword evidence="6" id="KW-0049">Antioxidant</keyword>
<evidence type="ECO:0000256" key="2">
    <source>
        <dbReference type="ARBA" id="ARBA00013017"/>
    </source>
</evidence>
<evidence type="ECO:0000256" key="6">
    <source>
        <dbReference type="ARBA" id="ARBA00022862"/>
    </source>
</evidence>
<dbReference type="FunFam" id="3.40.30.10:FF:000122">
    <property type="entry name" value="Peroxiredoxin Q chloroplastic"/>
    <property type="match status" value="1"/>
</dbReference>
<evidence type="ECO:0000256" key="1">
    <source>
        <dbReference type="ARBA" id="ARBA00004456"/>
    </source>
</evidence>
<dbReference type="Proteomes" id="UP000232323">
    <property type="component" value="Unassembled WGS sequence"/>
</dbReference>
<evidence type="ECO:0000256" key="13">
    <source>
        <dbReference type="ARBA" id="ARBA00038489"/>
    </source>
</evidence>
<evidence type="ECO:0000313" key="18">
    <source>
        <dbReference type="EMBL" id="GAX83159.1"/>
    </source>
</evidence>
<gene>
    <name evidence="18" type="ORF">CEUSTIGMA_g10585.t1</name>
</gene>
<evidence type="ECO:0000313" key="19">
    <source>
        <dbReference type="Proteomes" id="UP000232323"/>
    </source>
</evidence>
<evidence type="ECO:0000256" key="3">
    <source>
        <dbReference type="ARBA" id="ARBA00022528"/>
    </source>
</evidence>
<evidence type="ECO:0000256" key="5">
    <source>
        <dbReference type="ARBA" id="ARBA00022640"/>
    </source>
</evidence>
<dbReference type="STRING" id="1157962.A0A250XJQ9"/>